<sequence>MPYYIKRTKAKKKDKPLPLFDKAGITIKKKPDLVAKLDKVFSRYIRLRDCMPNGYFRCISCGQIKPYEQADCGHYHSRRHMATRFDEDNAHAECRHCLTPDSLILMKDFTWKQLGDIKVGEEVFAFDEEIIYKTSRRYRIGKVISVERDIQDVYEVELENGDKIKTTANHKWLTRDKISSAYKWCETQNMWINGVNLHGKHKSGPHTNHITTTVCKPFQVVLQDMSYESGWIAGMIDADGHVCQQKIKNPDGTLRYGFRVGIAQCEKYMDICDKIKVLLEKFTGNKKTCRQTMESCDRRGIFKKQHQAWQFLITGTNVEKLQFLMRVRPFKIQKVDIEKLGKLKSQYDTKVKSITYLGKMEIVAMETDTHTYIANGYAMHNCNRFKADHMIGYRENLIAKIGQQRFNKLAWKAGQTKKWADFELIELTKYYKALGDKLSKEKGI</sequence>
<dbReference type="PROSITE" id="PS50818">
    <property type="entry name" value="INTEIN_C_TER"/>
    <property type="match status" value="1"/>
</dbReference>
<name>A0A413UTV5_BACSE</name>
<dbReference type="InterPro" id="IPR027434">
    <property type="entry name" value="Homing_endonucl"/>
</dbReference>
<dbReference type="SMART" id="SM00306">
    <property type="entry name" value="HintN"/>
    <property type="match status" value="1"/>
</dbReference>
<dbReference type="InterPro" id="IPR006141">
    <property type="entry name" value="Intein_N"/>
</dbReference>
<dbReference type="CDD" id="cd00081">
    <property type="entry name" value="Hint"/>
    <property type="match status" value="1"/>
</dbReference>
<dbReference type="Gene3D" id="3.10.28.10">
    <property type="entry name" value="Homing endonucleases"/>
    <property type="match status" value="1"/>
</dbReference>
<comment type="caution">
    <text evidence="4">The sequence shown here is derived from an EMBL/GenBank/DDBJ whole genome shotgun (WGS) entry which is preliminary data.</text>
</comment>
<reference evidence="4 5" key="1">
    <citation type="submission" date="2018-08" db="EMBL/GenBank/DDBJ databases">
        <title>A genome reference for cultivated species of the human gut microbiota.</title>
        <authorList>
            <person name="Zou Y."/>
            <person name="Xue W."/>
            <person name="Luo G."/>
        </authorList>
    </citation>
    <scope>NUCLEOTIDE SEQUENCE [LARGE SCALE GENOMIC DNA]</scope>
    <source>
        <strain evidence="4 5">AM40-34</strain>
    </source>
</reference>
<dbReference type="AlphaFoldDB" id="A0A413UTV5"/>
<organism evidence="4 5">
    <name type="scientific">Bacteroides stercoris</name>
    <dbReference type="NCBI Taxonomy" id="46506"/>
    <lineage>
        <taxon>Bacteria</taxon>
        <taxon>Pseudomonadati</taxon>
        <taxon>Bacteroidota</taxon>
        <taxon>Bacteroidia</taxon>
        <taxon>Bacteroidales</taxon>
        <taxon>Bacteroidaceae</taxon>
        <taxon>Bacteroides</taxon>
    </lineage>
</organism>
<proteinExistence type="predicted"/>
<accession>A0A413UTV5</accession>
<evidence type="ECO:0000256" key="1">
    <source>
        <dbReference type="ARBA" id="ARBA00022813"/>
    </source>
</evidence>
<dbReference type="InterPro" id="IPR036844">
    <property type="entry name" value="Hint_dom_sf"/>
</dbReference>
<dbReference type="GO" id="GO:0016539">
    <property type="term" value="P:intein-mediated protein splicing"/>
    <property type="evidence" value="ECO:0007669"/>
    <property type="project" value="InterPro"/>
</dbReference>
<dbReference type="Gene3D" id="2.170.16.10">
    <property type="entry name" value="Hedgehog/Intein (Hint) domain"/>
    <property type="match status" value="1"/>
</dbReference>
<gene>
    <name evidence="4" type="ORF">DW889_17035</name>
</gene>
<dbReference type="NCBIfam" id="TIGR01445">
    <property type="entry name" value="intein_Nterm"/>
    <property type="match status" value="1"/>
</dbReference>
<evidence type="ECO:0000259" key="3">
    <source>
        <dbReference type="SMART" id="SM00306"/>
    </source>
</evidence>
<protein>
    <recommendedName>
        <fullName evidence="3">Hint domain-containing protein</fullName>
    </recommendedName>
</protein>
<dbReference type="InterPro" id="IPR008713">
    <property type="entry name" value="Phage_lambda_NinG"/>
</dbReference>
<keyword evidence="1" id="KW-0068">Autocatalytic cleavage</keyword>
<evidence type="ECO:0000256" key="2">
    <source>
        <dbReference type="ARBA" id="ARBA00023000"/>
    </source>
</evidence>
<dbReference type="EMBL" id="QSGN01000079">
    <property type="protein sequence ID" value="RHB22334.1"/>
    <property type="molecule type" value="Genomic_DNA"/>
</dbReference>
<dbReference type="Pfam" id="PF05766">
    <property type="entry name" value="NinG"/>
    <property type="match status" value="2"/>
</dbReference>
<feature type="domain" description="Hint" evidence="3">
    <location>
        <begin position="95"/>
        <end position="225"/>
    </location>
</feature>
<evidence type="ECO:0000313" key="5">
    <source>
        <dbReference type="Proteomes" id="UP000283482"/>
    </source>
</evidence>
<evidence type="ECO:0000313" key="4">
    <source>
        <dbReference type="EMBL" id="RHB22334.1"/>
    </source>
</evidence>
<dbReference type="Proteomes" id="UP000283482">
    <property type="component" value="Unassembled WGS sequence"/>
</dbReference>
<dbReference type="PROSITE" id="PS50817">
    <property type="entry name" value="INTEIN_N_TER"/>
    <property type="match status" value="1"/>
</dbReference>
<dbReference type="SUPFAM" id="SSF55608">
    <property type="entry name" value="Homing endonucleases"/>
    <property type="match status" value="1"/>
</dbReference>
<dbReference type="InterPro" id="IPR030934">
    <property type="entry name" value="Intein_C"/>
</dbReference>
<keyword evidence="2" id="KW-0651">Protein splicing</keyword>
<dbReference type="SUPFAM" id="SSF51294">
    <property type="entry name" value="Hedgehog/intein (Hint) domain"/>
    <property type="match status" value="1"/>
</dbReference>
<dbReference type="InterPro" id="IPR003587">
    <property type="entry name" value="Hint_dom_N"/>
</dbReference>